<keyword evidence="3" id="KW-1185">Reference proteome</keyword>
<dbReference type="HOGENOM" id="CLU_1329497_0_0_2"/>
<dbReference type="RefSeq" id="WP_009074244.1">
    <property type="nucleotide sequence ID" value="NZ_JH597770.1"/>
</dbReference>
<keyword evidence="1" id="KW-1133">Transmembrane helix</keyword>
<evidence type="ECO:0000313" key="2">
    <source>
        <dbReference type="EMBL" id="EHP68129.1"/>
    </source>
</evidence>
<dbReference type="AlphaFoldDB" id="H2C7K3"/>
<evidence type="ECO:0000256" key="1">
    <source>
        <dbReference type="SAM" id="Phobius"/>
    </source>
</evidence>
<dbReference type="Proteomes" id="UP000003980">
    <property type="component" value="Unassembled WGS sequence"/>
</dbReference>
<keyword evidence="1" id="KW-0812">Transmembrane</keyword>
<dbReference type="STRING" id="671065.MetMK1DRAFT_00025520"/>
<protein>
    <submittedName>
        <fullName evidence="2">Uncharacterized protein</fullName>
    </submittedName>
</protein>
<evidence type="ECO:0000313" key="3">
    <source>
        <dbReference type="Proteomes" id="UP000003980"/>
    </source>
</evidence>
<proteinExistence type="predicted"/>
<name>H2C7K3_9CREN</name>
<keyword evidence="1" id="KW-0472">Membrane</keyword>
<reference evidence="2 3" key="1">
    <citation type="submission" date="2012-01" db="EMBL/GenBank/DDBJ databases">
        <title>Improved High-Quality Draft sequence of Metallosphaera yellowstonensis MK1.</title>
        <authorList>
            <consortium name="US DOE Joint Genome Institute"/>
            <person name="Lucas S."/>
            <person name="Han J."/>
            <person name="Cheng J.-F."/>
            <person name="Goodwin L."/>
            <person name="Pitluck S."/>
            <person name="Peters L."/>
            <person name="Teshima H."/>
            <person name="Detter J.C."/>
            <person name="Han C."/>
            <person name="Tapia R."/>
            <person name="Land M."/>
            <person name="Hauser L."/>
            <person name="Kyrpides N."/>
            <person name="Kozubal M."/>
            <person name="Macur R.E."/>
            <person name="Jay Z."/>
            <person name="Inskeep W."/>
            <person name="Woyke T."/>
        </authorList>
    </citation>
    <scope>NUCLEOTIDE SEQUENCE [LARGE SCALE GENOMIC DNA]</scope>
    <source>
        <strain evidence="2 3">MK1</strain>
    </source>
</reference>
<accession>H2C7K3</accession>
<dbReference type="EMBL" id="JH597770">
    <property type="protein sequence ID" value="EHP68129.1"/>
    <property type="molecule type" value="Genomic_DNA"/>
</dbReference>
<feature type="transmembrane region" description="Helical" evidence="1">
    <location>
        <begin position="27"/>
        <end position="44"/>
    </location>
</feature>
<organism evidence="2 3">
    <name type="scientific">Metallosphaera yellowstonensis MK1</name>
    <dbReference type="NCBI Taxonomy" id="671065"/>
    <lineage>
        <taxon>Archaea</taxon>
        <taxon>Thermoproteota</taxon>
        <taxon>Thermoprotei</taxon>
        <taxon>Sulfolobales</taxon>
        <taxon>Sulfolobaceae</taxon>
        <taxon>Metallosphaera</taxon>
    </lineage>
</organism>
<feature type="transmembrane region" description="Helical" evidence="1">
    <location>
        <begin position="64"/>
        <end position="83"/>
    </location>
</feature>
<feature type="transmembrane region" description="Helical" evidence="1">
    <location>
        <begin position="104"/>
        <end position="123"/>
    </location>
</feature>
<feature type="transmembrane region" description="Helical" evidence="1">
    <location>
        <begin position="129"/>
        <end position="146"/>
    </location>
</feature>
<sequence length="206" mass="23565">MEDPIRLLKESEALAYRLYAREIRRSIGIFYLLVASYVPIVFLMEKFFDKLPVAHNDVLEILAVGYFWYIMVVTIGFLIFRTARIEVAVTRLAYLKSFRRPRRRGKLFLLMVSIPSFLGVLAIITGIGLLNVLANLLILLFILKWLRRMQRIMKVEGRPIDEYVAAVSAVLGIIGGTFIGSLALALTAGFAFAGLHSLWRSWRWEP</sequence>
<feature type="transmembrane region" description="Helical" evidence="1">
    <location>
        <begin position="166"/>
        <end position="199"/>
    </location>
</feature>
<gene>
    <name evidence="2" type="ORF">MetMK1DRAFT_00025520</name>
</gene>